<keyword evidence="3" id="KW-1185">Reference proteome</keyword>
<proteinExistence type="predicted"/>
<feature type="signal peptide" evidence="1">
    <location>
        <begin position="1"/>
        <end position="21"/>
    </location>
</feature>
<dbReference type="AlphaFoldDB" id="A0A848FAC1"/>
<evidence type="ECO:0000313" key="3">
    <source>
        <dbReference type="Proteomes" id="UP000574067"/>
    </source>
</evidence>
<dbReference type="RefSeq" id="WP_169160717.1">
    <property type="nucleotide sequence ID" value="NZ_JABBFW010000007.1"/>
</dbReference>
<dbReference type="Proteomes" id="UP000574067">
    <property type="component" value="Unassembled WGS sequence"/>
</dbReference>
<evidence type="ECO:0000256" key="1">
    <source>
        <dbReference type="SAM" id="SignalP"/>
    </source>
</evidence>
<reference evidence="2 3" key="1">
    <citation type="submission" date="2020-04" db="EMBL/GenBank/DDBJ databases">
        <title>Azohydromonas sp. isolated from soil.</title>
        <authorList>
            <person name="Dahal R.H."/>
        </authorList>
    </citation>
    <scope>NUCLEOTIDE SEQUENCE [LARGE SCALE GENOMIC DNA]</scope>
    <source>
        <strain evidence="2 3">G-1-1-14</strain>
    </source>
</reference>
<keyword evidence="1" id="KW-0732">Signal</keyword>
<gene>
    <name evidence="2" type="ORF">HHL10_12620</name>
</gene>
<dbReference type="PROSITE" id="PS51257">
    <property type="entry name" value="PROKAR_LIPOPROTEIN"/>
    <property type="match status" value="1"/>
</dbReference>
<evidence type="ECO:0000313" key="2">
    <source>
        <dbReference type="EMBL" id="NML15816.1"/>
    </source>
</evidence>
<protein>
    <recommendedName>
        <fullName evidence="4">Outer membrane protein</fullName>
    </recommendedName>
</protein>
<name>A0A848FAC1_9BURK</name>
<organism evidence="2 3">
    <name type="scientific">Azohydromonas caseinilytica</name>
    <dbReference type="NCBI Taxonomy" id="2728836"/>
    <lineage>
        <taxon>Bacteria</taxon>
        <taxon>Pseudomonadati</taxon>
        <taxon>Pseudomonadota</taxon>
        <taxon>Betaproteobacteria</taxon>
        <taxon>Burkholderiales</taxon>
        <taxon>Sphaerotilaceae</taxon>
        <taxon>Azohydromonas</taxon>
    </lineage>
</organism>
<evidence type="ECO:0008006" key="4">
    <source>
        <dbReference type="Google" id="ProtNLM"/>
    </source>
</evidence>
<accession>A0A848FAC1</accession>
<comment type="caution">
    <text evidence="2">The sequence shown here is derived from an EMBL/GenBank/DDBJ whole genome shotgun (WGS) entry which is preliminary data.</text>
</comment>
<sequence>MNKAIVVCAMALVTGCSSMPASVNIALEKEAAAINAVEADYKNSVNMYHAELVKMIDGRLADIFRYEIEKLELSGKKMTAADINRLETQRTQQRATLVAQANLARDRYLNSRNLEILKALHAKVMQYSASDKFTAGDFSTLLTQIDADLSKIDEEKSKKGN</sequence>
<feature type="chain" id="PRO_5032445732" description="Outer membrane protein" evidence="1">
    <location>
        <begin position="22"/>
        <end position="161"/>
    </location>
</feature>
<dbReference type="EMBL" id="JABBFW010000007">
    <property type="protein sequence ID" value="NML15816.1"/>
    <property type="molecule type" value="Genomic_DNA"/>
</dbReference>